<evidence type="ECO:0000256" key="1">
    <source>
        <dbReference type="SAM" id="SignalP"/>
    </source>
</evidence>
<dbReference type="PROSITE" id="PS51257">
    <property type="entry name" value="PROKAR_LIPOPROTEIN"/>
    <property type="match status" value="1"/>
</dbReference>
<feature type="signal peptide" evidence="1">
    <location>
        <begin position="1"/>
        <end position="21"/>
    </location>
</feature>
<organism evidence="3 4">
    <name type="scientific">Christiangramia lutea</name>
    <dbReference type="NCBI Taxonomy" id="1607951"/>
    <lineage>
        <taxon>Bacteria</taxon>
        <taxon>Pseudomonadati</taxon>
        <taxon>Bacteroidota</taxon>
        <taxon>Flavobacteriia</taxon>
        <taxon>Flavobacteriales</taxon>
        <taxon>Flavobacteriaceae</taxon>
        <taxon>Christiangramia</taxon>
    </lineage>
</organism>
<accession>A0A9X2A9U2</accession>
<name>A0A9X2A9U2_9FLAO</name>
<evidence type="ECO:0000313" key="3">
    <source>
        <dbReference type="EMBL" id="MCH4823944.1"/>
    </source>
</evidence>
<dbReference type="EMBL" id="JAKVTV010000004">
    <property type="protein sequence ID" value="MCH4823944.1"/>
    <property type="molecule type" value="Genomic_DNA"/>
</dbReference>
<evidence type="ECO:0000313" key="4">
    <source>
        <dbReference type="Proteomes" id="UP001139226"/>
    </source>
</evidence>
<dbReference type="Pfam" id="PF13590">
    <property type="entry name" value="DUF4136"/>
    <property type="match status" value="1"/>
</dbReference>
<proteinExistence type="predicted"/>
<reference evidence="3" key="1">
    <citation type="submission" date="2022-03" db="EMBL/GenBank/DDBJ databases">
        <title>Gramella crocea sp. nov., isolated from activated sludge of a seafood processing plant.</title>
        <authorList>
            <person name="Zhang X."/>
        </authorList>
    </citation>
    <scope>NUCLEOTIDE SEQUENCE</scope>
    <source>
        <strain evidence="3">YJ019</strain>
    </source>
</reference>
<dbReference type="AlphaFoldDB" id="A0A9X2A9U2"/>
<protein>
    <submittedName>
        <fullName evidence="3">DUF4136 domain-containing protein</fullName>
    </submittedName>
</protein>
<dbReference type="RefSeq" id="WP_240714116.1">
    <property type="nucleotide sequence ID" value="NZ_JAKVTV010000004.1"/>
</dbReference>
<dbReference type="InterPro" id="IPR025411">
    <property type="entry name" value="DUF4136"/>
</dbReference>
<evidence type="ECO:0000259" key="2">
    <source>
        <dbReference type="Pfam" id="PF13590"/>
    </source>
</evidence>
<sequence>MKIFKFSILILFIAACNAPQAVYDYDQEVNFDQYSTYQLFPDFRTGLSQLDESRLTESLVSALPQKGFSKGDADPDIYVNVYTEQYQQDNRSRVGVGFGGGGGNVGVGVSGGIPVGQMDTYLRLTFDFIDVEKDILVWQAVVESPFKFDADPKSKQEQFNKIVAEAMEGYPPKK</sequence>
<keyword evidence="4" id="KW-1185">Reference proteome</keyword>
<feature type="domain" description="DUF4136" evidence="2">
    <location>
        <begin position="22"/>
        <end position="172"/>
    </location>
</feature>
<feature type="chain" id="PRO_5040743353" evidence="1">
    <location>
        <begin position="22"/>
        <end position="174"/>
    </location>
</feature>
<dbReference type="Gene3D" id="3.30.160.670">
    <property type="match status" value="1"/>
</dbReference>
<keyword evidence="1" id="KW-0732">Signal</keyword>
<gene>
    <name evidence="3" type="ORF">ML462_12265</name>
</gene>
<dbReference type="Proteomes" id="UP001139226">
    <property type="component" value="Unassembled WGS sequence"/>
</dbReference>
<comment type="caution">
    <text evidence="3">The sequence shown here is derived from an EMBL/GenBank/DDBJ whole genome shotgun (WGS) entry which is preliminary data.</text>
</comment>